<dbReference type="EMBL" id="UZAM01008585">
    <property type="protein sequence ID" value="VDP05529.1"/>
    <property type="molecule type" value="Genomic_DNA"/>
</dbReference>
<dbReference type="Proteomes" id="UP000270296">
    <property type="component" value="Unassembled WGS sequence"/>
</dbReference>
<protein>
    <submittedName>
        <fullName evidence="3">Exonuclease domain-containing protein</fullName>
    </submittedName>
</protein>
<keyword evidence="2" id="KW-1185">Reference proteome</keyword>
<evidence type="ECO:0000313" key="2">
    <source>
        <dbReference type="Proteomes" id="UP000270296"/>
    </source>
</evidence>
<reference evidence="1 2" key="2">
    <citation type="submission" date="2018-11" db="EMBL/GenBank/DDBJ databases">
        <authorList>
            <consortium name="Pathogen Informatics"/>
        </authorList>
    </citation>
    <scope>NUCLEOTIDE SEQUENCE [LARGE SCALE GENOMIC DNA]</scope>
</reference>
<sequence length="123" mass="13581">MADDLAANNEKSALNKSEIQAVIVKSQCACTEGRVEGRTTEAKCEIELIIKRPCSMPSYVFTPRWTSPDFTLRALVIDTETVSSKTGMQERRASLLAAVRIHSCIHKGQSQNSQSANRIIGQR</sequence>
<proteinExistence type="predicted"/>
<evidence type="ECO:0000313" key="1">
    <source>
        <dbReference type="EMBL" id="VDP05529.1"/>
    </source>
</evidence>
<accession>A0A183IMJ4</accession>
<gene>
    <name evidence="1" type="ORF">SBAD_LOCUS4840</name>
</gene>
<dbReference type="AlphaFoldDB" id="A0A183IMJ4"/>
<evidence type="ECO:0000313" key="3">
    <source>
        <dbReference type="WBParaSite" id="SBAD_0000503801-mRNA-1"/>
    </source>
</evidence>
<name>A0A183IMJ4_9BILA</name>
<reference evidence="3" key="1">
    <citation type="submission" date="2016-06" db="UniProtKB">
        <authorList>
            <consortium name="WormBaseParasite"/>
        </authorList>
    </citation>
    <scope>IDENTIFICATION</scope>
</reference>
<dbReference type="WBParaSite" id="SBAD_0000503801-mRNA-1">
    <property type="protein sequence ID" value="SBAD_0000503801-mRNA-1"/>
    <property type="gene ID" value="SBAD_0000503801"/>
</dbReference>
<organism evidence="3">
    <name type="scientific">Soboliphyme baturini</name>
    <dbReference type="NCBI Taxonomy" id="241478"/>
    <lineage>
        <taxon>Eukaryota</taxon>
        <taxon>Metazoa</taxon>
        <taxon>Ecdysozoa</taxon>
        <taxon>Nematoda</taxon>
        <taxon>Enoplea</taxon>
        <taxon>Dorylaimia</taxon>
        <taxon>Dioctophymatida</taxon>
        <taxon>Dioctophymatoidea</taxon>
        <taxon>Soboliphymatidae</taxon>
        <taxon>Soboliphyme</taxon>
    </lineage>
</organism>